<organism evidence="6 7">
    <name type="scientific">Leptospira selangorensis</name>
    <dbReference type="NCBI Taxonomy" id="2484982"/>
    <lineage>
        <taxon>Bacteria</taxon>
        <taxon>Pseudomonadati</taxon>
        <taxon>Spirochaetota</taxon>
        <taxon>Spirochaetia</taxon>
        <taxon>Leptospirales</taxon>
        <taxon>Leptospiraceae</taxon>
        <taxon>Leptospira</taxon>
    </lineage>
</organism>
<evidence type="ECO:0000256" key="5">
    <source>
        <dbReference type="ARBA" id="ARBA00023027"/>
    </source>
</evidence>
<dbReference type="PANTHER" id="PTHR46091:SF3">
    <property type="entry name" value="AMINE OXIDASE DOMAIN-CONTAINING PROTEIN"/>
    <property type="match status" value="1"/>
</dbReference>
<proteinExistence type="predicted"/>
<evidence type="ECO:0000313" key="7">
    <source>
        <dbReference type="Proteomes" id="UP000298057"/>
    </source>
</evidence>
<name>A0ABY2MZZ5_9LEPT</name>
<feature type="non-terminal residue" evidence="6">
    <location>
        <position position="172"/>
    </location>
</feature>
<evidence type="ECO:0000256" key="2">
    <source>
        <dbReference type="ARBA" id="ARBA00022729"/>
    </source>
</evidence>
<keyword evidence="2" id="KW-0732">Signal</keyword>
<accession>A0ABY2MZZ5</accession>
<evidence type="ECO:0000256" key="4">
    <source>
        <dbReference type="ARBA" id="ARBA00022857"/>
    </source>
</evidence>
<reference evidence="7" key="1">
    <citation type="journal article" date="2019" name="PLoS Negl. Trop. Dis.">
        <title>Revisiting the worldwide diversity of Leptospira species in the environment.</title>
        <authorList>
            <person name="Vincent A.T."/>
            <person name="Schiettekatte O."/>
            <person name="Bourhy P."/>
            <person name="Veyrier F.J."/>
            <person name="Picardeau M."/>
        </authorList>
    </citation>
    <scope>NUCLEOTIDE SEQUENCE [LARGE SCALE GENOMIC DNA]</scope>
    <source>
        <strain evidence="7">201702406</strain>
    </source>
</reference>
<dbReference type="PANTHER" id="PTHR46091">
    <property type="entry name" value="BLR7054 PROTEIN"/>
    <property type="match status" value="1"/>
</dbReference>
<evidence type="ECO:0000313" key="6">
    <source>
        <dbReference type="EMBL" id="TGM13040.1"/>
    </source>
</evidence>
<dbReference type="Gene3D" id="3.50.50.60">
    <property type="entry name" value="FAD/NAD(P)-binding domain"/>
    <property type="match status" value="1"/>
</dbReference>
<comment type="caution">
    <text evidence="6">The sequence shown here is derived from an EMBL/GenBank/DDBJ whole genome shotgun (WGS) entry which is preliminary data.</text>
</comment>
<dbReference type="Pfam" id="PF13450">
    <property type="entry name" value="NAD_binding_8"/>
    <property type="match status" value="1"/>
</dbReference>
<evidence type="ECO:0000256" key="1">
    <source>
        <dbReference type="ARBA" id="ARBA00022630"/>
    </source>
</evidence>
<protein>
    <submittedName>
        <fullName evidence="6">FAD-binding protein</fullName>
    </submittedName>
</protein>
<keyword evidence="1" id="KW-0285">Flavoprotein</keyword>
<gene>
    <name evidence="6" type="ORF">EHQ82_19785</name>
</gene>
<keyword evidence="4" id="KW-0521">NADP</keyword>
<sequence>MDTQYDVIIIGSGIGGLTAASILSQVANKKVLVLERHFKLGGFTHTFKRLGKFEWDVGIHYIGDLAEGSMLRTLFDSVTKRGVKWKKMEEPFEVFDYPNFSFSVYGEKERFRNDLKSKFPNETKAIDQYFKDVETFTQWFGRHFTLKALPAFFEKAAKLLGLEHIKTPYITT</sequence>
<dbReference type="Proteomes" id="UP000298057">
    <property type="component" value="Unassembled WGS sequence"/>
</dbReference>
<dbReference type="InterPro" id="IPR036188">
    <property type="entry name" value="FAD/NAD-bd_sf"/>
</dbReference>
<dbReference type="RefSeq" id="WP_135629039.1">
    <property type="nucleotide sequence ID" value="NZ_RQGU01000148.1"/>
</dbReference>
<dbReference type="EMBL" id="RQGU01000148">
    <property type="protein sequence ID" value="TGM13040.1"/>
    <property type="molecule type" value="Genomic_DNA"/>
</dbReference>
<dbReference type="SUPFAM" id="SSF51905">
    <property type="entry name" value="FAD/NAD(P)-binding domain"/>
    <property type="match status" value="1"/>
</dbReference>
<keyword evidence="5" id="KW-0520">NAD</keyword>
<keyword evidence="7" id="KW-1185">Reference proteome</keyword>
<dbReference type="InterPro" id="IPR052206">
    <property type="entry name" value="Retinol_saturase"/>
</dbReference>
<evidence type="ECO:0000256" key="3">
    <source>
        <dbReference type="ARBA" id="ARBA00022827"/>
    </source>
</evidence>
<keyword evidence="3" id="KW-0274">FAD</keyword>